<reference evidence="16 17" key="1">
    <citation type="submission" date="2018-02" db="EMBL/GenBank/DDBJ databases">
        <title>Subsurface microbial communities from deep shales in Ohio and West Virginia, USA.</title>
        <authorList>
            <person name="Wrighton K."/>
        </authorList>
    </citation>
    <scope>NUCLEOTIDE SEQUENCE [LARGE SCALE GENOMIC DNA]</scope>
    <source>
        <strain evidence="16 17">OWC-G53F</strain>
    </source>
</reference>
<feature type="domain" description="Response regulatory" evidence="12">
    <location>
        <begin position="1168"/>
        <end position="1281"/>
    </location>
</feature>
<feature type="domain" description="Histidine kinase" evidence="11">
    <location>
        <begin position="921"/>
        <end position="1140"/>
    </location>
</feature>
<keyword evidence="7" id="KW-0902">Two-component regulatory system</keyword>
<organism evidence="16 17">
    <name type="scientific">Methylobacter tundripaludum</name>
    <dbReference type="NCBI Taxonomy" id="173365"/>
    <lineage>
        <taxon>Bacteria</taxon>
        <taxon>Pseudomonadati</taxon>
        <taxon>Pseudomonadota</taxon>
        <taxon>Gammaproteobacteria</taxon>
        <taxon>Methylococcales</taxon>
        <taxon>Methylococcaceae</taxon>
        <taxon>Methylobacter</taxon>
    </lineage>
</organism>
<dbReference type="CDD" id="cd00156">
    <property type="entry name" value="REC"/>
    <property type="match status" value="1"/>
</dbReference>
<dbReference type="Pfam" id="PF13426">
    <property type="entry name" value="PAS_9"/>
    <property type="match status" value="1"/>
</dbReference>
<evidence type="ECO:0000256" key="6">
    <source>
        <dbReference type="ARBA" id="ARBA00022777"/>
    </source>
</evidence>
<dbReference type="PANTHER" id="PTHR43047">
    <property type="entry name" value="TWO-COMPONENT HISTIDINE PROTEIN KINASE"/>
    <property type="match status" value="1"/>
</dbReference>
<feature type="modified residue" description="4-aspartylphosphate" evidence="8">
    <location>
        <position position="1340"/>
    </location>
</feature>
<name>A0A2S6H8H1_9GAMM</name>
<dbReference type="Pfam" id="PF00672">
    <property type="entry name" value="HAMP"/>
    <property type="match status" value="1"/>
</dbReference>
<dbReference type="InterPro" id="IPR001789">
    <property type="entry name" value="Sig_transdc_resp-reg_receiver"/>
</dbReference>
<dbReference type="InterPro" id="IPR003018">
    <property type="entry name" value="GAF"/>
</dbReference>
<comment type="catalytic activity">
    <reaction evidence="1">
        <text>ATP + protein L-histidine = ADP + protein N-phospho-L-histidine.</text>
        <dbReference type="EC" id="2.7.13.3"/>
    </reaction>
</comment>
<dbReference type="PROSITE" id="PS50885">
    <property type="entry name" value="HAMP"/>
    <property type="match status" value="1"/>
</dbReference>
<dbReference type="SUPFAM" id="SSF55874">
    <property type="entry name" value="ATPase domain of HSP90 chaperone/DNA topoisomerase II/histidine kinase"/>
    <property type="match status" value="1"/>
</dbReference>
<dbReference type="SUPFAM" id="SSF158472">
    <property type="entry name" value="HAMP domain-like"/>
    <property type="match status" value="1"/>
</dbReference>
<evidence type="ECO:0000259" key="15">
    <source>
        <dbReference type="PROSITE" id="PS50885"/>
    </source>
</evidence>
<dbReference type="SUPFAM" id="SSF55781">
    <property type="entry name" value="GAF domain-like"/>
    <property type="match status" value="1"/>
</dbReference>
<dbReference type="Proteomes" id="UP000238071">
    <property type="component" value="Unassembled WGS sequence"/>
</dbReference>
<feature type="domain" description="PAC" evidence="14">
    <location>
        <begin position="781"/>
        <end position="833"/>
    </location>
</feature>
<dbReference type="InterPro" id="IPR029016">
    <property type="entry name" value="GAF-like_dom_sf"/>
</dbReference>
<dbReference type="SUPFAM" id="SSF52172">
    <property type="entry name" value="CheY-like"/>
    <property type="match status" value="3"/>
</dbReference>
<keyword evidence="10" id="KW-0812">Transmembrane</keyword>
<dbReference type="Gene3D" id="3.30.450.40">
    <property type="match status" value="1"/>
</dbReference>
<dbReference type="PROSITE" id="PS50112">
    <property type="entry name" value="PAS"/>
    <property type="match status" value="2"/>
</dbReference>
<feature type="domain" description="Response regulatory" evidence="12">
    <location>
        <begin position="1423"/>
        <end position="1537"/>
    </location>
</feature>
<dbReference type="SMART" id="SM00065">
    <property type="entry name" value="GAF"/>
    <property type="match status" value="1"/>
</dbReference>
<evidence type="ECO:0000256" key="2">
    <source>
        <dbReference type="ARBA" id="ARBA00004370"/>
    </source>
</evidence>
<evidence type="ECO:0000256" key="9">
    <source>
        <dbReference type="SAM" id="MobiDB-lite"/>
    </source>
</evidence>
<accession>A0A2S6H8H1</accession>
<dbReference type="Gene3D" id="1.20.120.1640">
    <property type="match status" value="2"/>
</dbReference>
<comment type="caution">
    <text evidence="16">The sequence shown here is derived from an EMBL/GenBank/DDBJ whole genome shotgun (WGS) entry which is preliminary data.</text>
</comment>
<dbReference type="Gene3D" id="3.30.565.10">
    <property type="entry name" value="Histidine kinase-like ATPase, C-terminal domain"/>
    <property type="match status" value="1"/>
</dbReference>
<keyword evidence="10" id="KW-1133">Transmembrane helix</keyword>
<keyword evidence="5" id="KW-0808">Transferase</keyword>
<feature type="domain" description="HAMP" evidence="15">
    <location>
        <begin position="363"/>
        <end position="415"/>
    </location>
</feature>
<dbReference type="Gene3D" id="6.10.340.10">
    <property type="match status" value="1"/>
</dbReference>
<dbReference type="PRINTS" id="PR00344">
    <property type="entry name" value="BCTRLSENSOR"/>
</dbReference>
<feature type="compositionally biased region" description="Basic and acidic residues" evidence="9">
    <location>
        <begin position="850"/>
        <end position="874"/>
    </location>
</feature>
<dbReference type="InterPro" id="IPR001610">
    <property type="entry name" value="PAC"/>
</dbReference>
<dbReference type="SMART" id="SM00448">
    <property type="entry name" value="REC"/>
    <property type="match status" value="3"/>
</dbReference>
<evidence type="ECO:0000256" key="4">
    <source>
        <dbReference type="ARBA" id="ARBA00022553"/>
    </source>
</evidence>
<dbReference type="CDD" id="cd17546">
    <property type="entry name" value="REC_hyHK_CKI1_RcsC-like"/>
    <property type="match status" value="2"/>
</dbReference>
<dbReference type="CDD" id="cd06225">
    <property type="entry name" value="HAMP"/>
    <property type="match status" value="1"/>
</dbReference>
<keyword evidence="4 8" id="KW-0597">Phosphoprotein</keyword>
<dbReference type="SMART" id="SM00091">
    <property type="entry name" value="PAS"/>
    <property type="match status" value="2"/>
</dbReference>
<dbReference type="PROSITE" id="PS50109">
    <property type="entry name" value="HIS_KIN"/>
    <property type="match status" value="1"/>
</dbReference>
<evidence type="ECO:0000256" key="1">
    <source>
        <dbReference type="ARBA" id="ARBA00000085"/>
    </source>
</evidence>
<dbReference type="InterPro" id="IPR003661">
    <property type="entry name" value="HisK_dim/P_dom"/>
</dbReference>
<dbReference type="PROSITE" id="PS50110">
    <property type="entry name" value="RESPONSE_REGULATORY"/>
    <property type="match status" value="3"/>
</dbReference>
<dbReference type="CDD" id="cd00082">
    <property type="entry name" value="HisKA"/>
    <property type="match status" value="1"/>
</dbReference>
<dbReference type="Gene3D" id="3.30.450.20">
    <property type="entry name" value="PAS domain"/>
    <property type="match status" value="1"/>
</dbReference>
<dbReference type="CDD" id="cd00130">
    <property type="entry name" value="PAS"/>
    <property type="match status" value="2"/>
</dbReference>
<evidence type="ECO:0000259" key="12">
    <source>
        <dbReference type="PROSITE" id="PS50110"/>
    </source>
</evidence>
<dbReference type="Pfam" id="PF00072">
    <property type="entry name" value="Response_reg"/>
    <property type="match status" value="3"/>
</dbReference>
<feature type="domain" description="PAC" evidence="14">
    <location>
        <begin position="664"/>
        <end position="716"/>
    </location>
</feature>
<keyword evidence="6" id="KW-0418">Kinase</keyword>
<feature type="region of interest" description="Disordered" evidence="9">
    <location>
        <begin position="843"/>
        <end position="874"/>
    </location>
</feature>
<dbReference type="EC" id="2.7.13.3" evidence="3"/>
<dbReference type="Pfam" id="PF13185">
    <property type="entry name" value="GAF_2"/>
    <property type="match status" value="1"/>
</dbReference>
<dbReference type="CDD" id="cd16922">
    <property type="entry name" value="HATPase_EvgS-ArcB-TorS-like"/>
    <property type="match status" value="1"/>
</dbReference>
<evidence type="ECO:0000256" key="10">
    <source>
        <dbReference type="SAM" id="Phobius"/>
    </source>
</evidence>
<evidence type="ECO:0000256" key="7">
    <source>
        <dbReference type="ARBA" id="ARBA00023012"/>
    </source>
</evidence>
<dbReference type="InterPro" id="IPR000700">
    <property type="entry name" value="PAS-assoc_C"/>
</dbReference>
<dbReference type="GO" id="GO:0009927">
    <property type="term" value="F:histidine phosphotransfer kinase activity"/>
    <property type="evidence" value="ECO:0007669"/>
    <property type="project" value="TreeGrafter"/>
</dbReference>
<dbReference type="InterPro" id="IPR035965">
    <property type="entry name" value="PAS-like_dom_sf"/>
</dbReference>
<gene>
    <name evidence="16" type="ORF">B0F88_101321</name>
</gene>
<feature type="modified residue" description="4-aspartylphosphate" evidence="8">
    <location>
        <position position="1217"/>
    </location>
</feature>
<keyword evidence="17" id="KW-1185">Reference proteome</keyword>
<evidence type="ECO:0000313" key="16">
    <source>
        <dbReference type="EMBL" id="PPK73789.1"/>
    </source>
</evidence>
<dbReference type="PROSITE" id="PS50113">
    <property type="entry name" value="PAC"/>
    <property type="match status" value="2"/>
</dbReference>
<comment type="subcellular location">
    <subcellularLocation>
        <location evidence="2">Membrane</location>
    </subcellularLocation>
</comment>
<dbReference type="OrthoDB" id="9810730at2"/>
<feature type="modified residue" description="4-aspartylphosphate" evidence="8">
    <location>
        <position position="1472"/>
    </location>
</feature>
<proteinExistence type="predicted"/>
<dbReference type="SUPFAM" id="SSF55785">
    <property type="entry name" value="PYP-like sensor domain (PAS domain)"/>
    <property type="match status" value="2"/>
</dbReference>
<feature type="domain" description="PAS" evidence="13">
    <location>
        <begin position="710"/>
        <end position="766"/>
    </location>
</feature>
<evidence type="ECO:0000259" key="11">
    <source>
        <dbReference type="PROSITE" id="PS50109"/>
    </source>
</evidence>
<dbReference type="Gene3D" id="3.40.50.2300">
    <property type="match status" value="3"/>
</dbReference>
<evidence type="ECO:0000259" key="13">
    <source>
        <dbReference type="PROSITE" id="PS50112"/>
    </source>
</evidence>
<dbReference type="GO" id="GO:0006355">
    <property type="term" value="P:regulation of DNA-templated transcription"/>
    <property type="evidence" value="ECO:0007669"/>
    <property type="project" value="InterPro"/>
</dbReference>
<feature type="domain" description="PAS" evidence="13">
    <location>
        <begin position="593"/>
        <end position="649"/>
    </location>
</feature>
<dbReference type="InterPro" id="IPR005467">
    <property type="entry name" value="His_kinase_dom"/>
</dbReference>
<dbReference type="SMART" id="SM00388">
    <property type="entry name" value="HisKA"/>
    <property type="match status" value="1"/>
</dbReference>
<sequence length="1537" mass="167285">MKIQARLLLLMLSKTTFTMVIALLVTSYLTRDVVETAAKEKLAAISEARYSALSRWAETLQAQMAILAAESTTAGLLGQLSAEFHNVGDNAQVLLQQNYLAAGRGQDGQKPASLAAYDKLQRTVVEFFNRRYDAYGWNDMFLIDTQGNVVFSLKKEADFATNLHTGPWRDSGLARAVTPLLHDAIPGQLGFADYSQYAANNMRPASFVAMPIFDKEKQQFLGVVAIQLPSAGMSELMMDKTGLGETGEVIVVGKDSWVLTDSRFSKESTILKRQIKAKPEDTVLAGTTATLIVPDYRGIEVIARVKPFTPFANALGDKALWGIITKIEHAEVLREYYHIQRTLLFITGGLILLAVSLGVWGGRTITRPLIRITDALTRLAKGEQVKVPELNRSDEIGEIAKAAETFYTIVQQVEQEHWLSENVTLLTSAVSAEKSVNKAAERVLHLICDLLDVPVGAVYLLDNGRYQRISTHGLARSNQAETSFEPGVGLLGQCAKSNQALVLSPVPAGLTIISTGLAEFAPHELIIYPIVHKNEVLAVLELAATGSLQAKQHAFLKAASAALGLQFANLQAAEHNSLLLAETSKQAAELRASSGYARSLIEASLDPLVTIGIDGKIMDVNAATERVTGVARDQLIGSDFCDYFTEPDEARAGYQQVFSKGFVTDYPLAIRHTTGKITDVLYNASVYRDSQGEVAGIFAAARDVTELRASSSYARSLIEASLDPLVTIGVDGKIMDVNAATEKVTGVRRDQLIGSDFCDSFTDPDEARAGYKQVFSKGFVTDYPLAIRHTTGKITDVLYNASVYRDSQGKVAGIFAAARDITDKKKADQIMFEQQQSLLQSNAEMQSITEELRSQSEEMRSQNEELKSSQEELRAQQEETLEKNQLLETQSKQLKEVLAEVNAKADQLQQANQYKSEFLANMSHELRTPLNSILILSKSLAENDEHNLSADQVESAGVISESGTQLLTLINDILDLSKIEAGKLELVKESFSLNDMAAYIRRVFLPQAEIKQLSFAIELAADLPETIYTDRQRLTQVLSNLLTNAIKFTDAGSVKVLVSKIDDDLQIEVVDTGIGIPPDKLEHIFGAFQQLDGSTSRKYGGSGLGLAISRNLTNLLGGELTVTSAIGQGSRFFIRLSKLLQPESQAESHNPAPVSSAIAAVTPAAGGNILLVEDDTRLLAILGRMIATLGFTPVAVESAEQALSALAETPLSGIFLDLGLPGMSGMELLRLLKAGEATARIPVFIMSGAVDTGEAKSLGALGFLEKPVTRDTIINALKTMTQATQDAAVQQILLIEDNPIDRTFVEKLLKDTGRDIVAAETGSAALQLLQSQRFDVVILDLQLPDMTGFEWLKQAQHHLNPPPIIIYSARELTENEVFELKGVTESIVTKDALSDRLREEVLYALRYAEGPATASSEQAIGKKLLLVDDDARNLYALTKVLKSKGFTVEVAPDSIKALELLAQTTFDVLLTDIMMPQVDGYELIRRVRALDYDKLPIIAITAKAMQGDDALCLQAGANAYLAKPVDVNALIELISTL</sequence>
<dbReference type="InterPro" id="IPR013767">
    <property type="entry name" value="PAS_fold"/>
</dbReference>
<dbReference type="InterPro" id="IPR004358">
    <property type="entry name" value="Sig_transdc_His_kin-like_C"/>
</dbReference>
<dbReference type="InterPro" id="IPR003660">
    <property type="entry name" value="HAMP_dom"/>
</dbReference>
<dbReference type="Pfam" id="PF00512">
    <property type="entry name" value="HisKA"/>
    <property type="match status" value="1"/>
</dbReference>
<dbReference type="InterPro" id="IPR036097">
    <property type="entry name" value="HisK_dim/P_sf"/>
</dbReference>
<protein>
    <recommendedName>
        <fullName evidence="3">histidine kinase</fullName>
        <ecNumber evidence="3">2.7.13.3</ecNumber>
    </recommendedName>
</protein>
<evidence type="ECO:0000256" key="5">
    <source>
        <dbReference type="ARBA" id="ARBA00022679"/>
    </source>
</evidence>
<dbReference type="SMART" id="SM00304">
    <property type="entry name" value="HAMP"/>
    <property type="match status" value="1"/>
</dbReference>
<dbReference type="Pfam" id="PF02518">
    <property type="entry name" value="HATPase_c"/>
    <property type="match status" value="1"/>
</dbReference>
<keyword evidence="10" id="KW-0472">Membrane</keyword>
<evidence type="ECO:0000313" key="17">
    <source>
        <dbReference type="Proteomes" id="UP000238071"/>
    </source>
</evidence>
<dbReference type="SUPFAM" id="SSF47384">
    <property type="entry name" value="Homodimeric domain of signal transducing histidine kinase"/>
    <property type="match status" value="1"/>
</dbReference>
<dbReference type="InterPro" id="IPR003594">
    <property type="entry name" value="HATPase_dom"/>
</dbReference>
<dbReference type="RefSeq" id="WP_146083296.1">
    <property type="nucleotide sequence ID" value="NZ_PTIY01000001.1"/>
</dbReference>
<evidence type="ECO:0000259" key="14">
    <source>
        <dbReference type="PROSITE" id="PS50113"/>
    </source>
</evidence>
<dbReference type="InterPro" id="IPR036890">
    <property type="entry name" value="HATPase_C_sf"/>
</dbReference>
<dbReference type="EMBL" id="PTIY01000001">
    <property type="protein sequence ID" value="PPK73789.1"/>
    <property type="molecule type" value="Genomic_DNA"/>
</dbReference>
<dbReference type="Gene3D" id="1.10.287.130">
    <property type="match status" value="1"/>
</dbReference>
<feature type="domain" description="Response regulatory" evidence="12">
    <location>
        <begin position="1291"/>
        <end position="1405"/>
    </location>
</feature>
<dbReference type="GO" id="GO:0000155">
    <property type="term" value="F:phosphorelay sensor kinase activity"/>
    <property type="evidence" value="ECO:0007669"/>
    <property type="project" value="InterPro"/>
</dbReference>
<dbReference type="Pfam" id="PF00989">
    <property type="entry name" value="PAS"/>
    <property type="match status" value="1"/>
</dbReference>
<dbReference type="FunFam" id="3.30.565.10:FF:000010">
    <property type="entry name" value="Sensor histidine kinase RcsC"/>
    <property type="match status" value="1"/>
</dbReference>
<evidence type="ECO:0000256" key="8">
    <source>
        <dbReference type="PROSITE-ProRule" id="PRU00169"/>
    </source>
</evidence>
<dbReference type="SMART" id="SM00086">
    <property type="entry name" value="PAC"/>
    <property type="match status" value="2"/>
</dbReference>
<dbReference type="GO" id="GO:0005886">
    <property type="term" value="C:plasma membrane"/>
    <property type="evidence" value="ECO:0007669"/>
    <property type="project" value="TreeGrafter"/>
</dbReference>
<dbReference type="SMART" id="SM00387">
    <property type="entry name" value="HATPase_c"/>
    <property type="match status" value="1"/>
</dbReference>
<feature type="transmembrane region" description="Helical" evidence="10">
    <location>
        <begin position="7"/>
        <end position="29"/>
    </location>
</feature>
<dbReference type="NCBIfam" id="TIGR00229">
    <property type="entry name" value="sensory_box"/>
    <property type="match status" value="2"/>
</dbReference>
<dbReference type="InterPro" id="IPR011006">
    <property type="entry name" value="CheY-like_superfamily"/>
</dbReference>
<evidence type="ECO:0000256" key="3">
    <source>
        <dbReference type="ARBA" id="ARBA00012438"/>
    </source>
</evidence>
<dbReference type="InterPro" id="IPR000014">
    <property type="entry name" value="PAS"/>
</dbReference>